<keyword evidence="1" id="KW-0732">Signal</keyword>
<organism evidence="2 3">
    <name type="scientific">Aminithiophilus ramosus</name>
    <dbReference type="NCBI Taxonomy" id="3029084"/>
    <lineage>
        <taxon>Bacteria</taxon>
        <taxon>Thermotogati</taxon>
        <taxon>Synergistota</taxon>
        <taxon>Synergistia</taxon>
        <taxon>Synergistales</taxon>
        <taxon>Aminithiophilaceae</taxon>
        <taxon>Aminithiophilus</taxon>
    </lineage>
</organism>
<evidence type="ECO:0000256" key="1">
    <source>
        <dbReference type="SAM" id="SignalP"/>
    </source>
</evidence>
<protein>
    <submittedName>
        <fullName evidence="2">Uncharacterized protein</fullName>
    </submittedName>
</protein>
<dbReference type="RefSeq" id="WP_274373522.1">
    <property type="nucleotide sequence ID" value="NZ_CP072943.1"/>
</dbReference>
<feature type="signal peptide" evidence="1">
    <location>
        <begin position="1"/>
        <end position="19"/>
    </location>
</feature>
<evidence type="ECO:0000313" key="3">
    <source>
        <dbReference type="Proteomes" id="UP000671879"/>
    </source>
</evidence>
<evidence type="ECO:0000313" key="2">
    <source>
        <dbReference type="EMBL" id="QTX32300.1"/>
    </source>
</evidence>
<reference evidence="3" key="1">
    <citation type="submission" date="2021-04" db="EMBL/GenBank/DDBJ databases">
        <title>A novel Synergistetes isolate from a pyrite-forming mixed culture.</title>
        <authorList>
            <person name="Bunk B."/>
            <person name="Sproer C."/>
            <person name="Spring S."/>
            <person name="Pester M."/>
        </authorList>
    </citation>
    <scope>NUCLEOTIDE SEQUENCE [LARGE SCALE GENOMIC DNA]</scope>
    <source>
        <strain evidence="3">J.5.4.2-T.3.5.2</strain>
    </source>
</reference>
<dbReference type="Proteomes" id="UP000671879">
    <property type="component" value="Chromosome"/>
</dbReference>
<dbReference type="KEGG" id="aram:KAR29_13515"/>
<proteinExistence type="predicted"/>
<sequence length="159" mass="17130">MRRLSAPGALVLLCLLGTAAATSGGEWTLPQEERLLAPVDAGKEGDLHEGTPLPWTTTRGDEIHLDGRISGLFSSYPGDGQRILGRYIAEACPLSSIKGETFALTLERRGDGTPLYRIGLVEEGRFALYLVTEELYRALAPRWKTPQIPAGDPSVNNGA</sequence>
<accession>A0A9Q7AI76</accession>
<dbReference type="EMBL" id="CP072943">
    <property type="protein sequence ID" value="QTX32300.1"/>
    <property type="molecule type" value="Genomic_DNA"/>
</dbReference>
<feature type="chain" id="PRO_5040291390" evidence="1">
    <location>
        <begin position="20"/>
        <end position="159"/>
    </location>
</feature>
<keyword evidence="3" id="KW-1185">Reference proteome</keyword>
<gene>
    <name evidence="2" type="ORF">KAR29_13515</name>
</gene>
<dbReference type="AlphaFoldDB" id="A0A9Q7AI76"/>
<name>A0A9Q7AI76_9BACT</name>